<sequence length="157" mass="17988">MSDIIREPRLEATKFFKYQIDKNARCIHEFFKSVSASQWSLSSFVKYIAKLETRLGFEQLFKVFVKSLDQICVLLVVPVCVRAFAQNYLKWLEDTVNVTAQAEAYRAYITAPAVPTKSSTSFSEDQLSEYHTQQTDGTYTGDESDRGTDEDVQERVS</sequence>
<comment type="caution">
    <text evidence="2">The sequence shown here is derived from an EMBL/GenBank/DDBJ whole genome shotgun (WGS) entry which is preliminary data.</text>
</comment>
<dbReference type="Proteomes" id="UP000233469">
    <property type="component" value="Unassembled WGS sequence"/>
</dbReference>
<evidence type="ECO:0000313" key="3">
    <source>
        <dbReference type="Proteomes" id="UP000233469"/>
    </source>
</evidence>
<dbReference type="AlphaFoldDB" id="A0A2N1MIU5"/>
<evidence type="ECO:0000313" key="2">
    <source>
        <dbReference type="EMBL" id="PKK61553.1"/>
    </source>
</evidence>
<reference evidence="2 3" key="2">
    <citation type="submission" date="2017-10" db="EMBL/GenBank/DDBJ databases">
        <title>Extensive intraspecific genome diversity in a model arbuscular mycorrhizal fungus.</title>
        <authorList>
            <person name="Chen E.C.H."/>
            <person name="Morin E."/>
            <person name="Baudet D."/>
            <person name="Noel J."/>
            <person name="Ndikumana S."/>
            <person name="Charron P."/>
            <person name="St-Onge C."/>
            <person name="Giorgi J."/>
            <person name="Grigoriev I.V."/>
            <person name="Roux C."/>
            <person name="Martin F.M."/>
            <person name="Corradi N."/>
        </authorList>
    </citation>
    <scope>NUCLEOTIDE SEQUENCE [LARGE SCALE GENOMIC DNA]</scope>
    <source>
        <strain evidence="2 3">C2</strain>
    </source>
</reference>
<feature type="region of interest" description="Disordered" evidence="1">
    <location>
        <begin position="116"/>
        <end position="157"/>
    </location>
</feature>
<feature type="compositionally biased region" description="Basic and acidic residues" evidence="1">
    <location>
        <begin position="143"/>
        <end position="157"/>
    </location>
</feature>
<protein>
    <submittedName>
        <fullName evidence="2">Uncharacterized protein</fullName>
    </submittedName>
</protein>
<proteinExistence type="predicted"/>
<accession>A0A2N1MIU5</accession>
<evidence type="ECO:0000256" key="1">
    <source>
        <dbReference type="SAM" id="MobiDB-lite"/>
    </source>
</evidence>
<reference evidence="2 3" key="1">
    <citation type="submission" date="2016-04" db="EMBL/GenBank/DDBJ databases">
        <title>Genome analyses suggest a sexual origin of heterokaryosis in a supposedly ancient asexual fungus.</title>
        <authorList>
            <person name="Ropars J."/>
            <person name="Sedzielewska K."/>
            <person name="Noel J."/>
            <person name="Charron P."/>
            <person name="Farinelli L."/>
            <person name="Marton T."/>
            <person name="Kruger M."/>
            <person name="Pelin A."/>
            <person name="Brachmann A."/>
            <person name="Corradi N."/>
        </authorList>
    </citation>
    <scope>NUCLEOTIDE SEQUENCE [LARGE SCALE GENOMIC DNA]</scope>
    <source>
        <strain evidence="2 3">C2</strain>
    </source>
</reference>
<dbReference type="VEuPathDB" id="FungiDB:FUN_005285"/>
<name>A0A2N1MIU5_9GLOM</name>
<organism evidence="2 3">
    <name type="scientific">Rhizophagus irregularis</name>
    <dbReference type="NCBI Taxonomy" id="588596"/>
    <lineage>
        <taxon>Eukaryota</taxon>
        <taxon>Fungi</taxon>
        <taxon>Fungi incertae sedis</taxon>
        <taxon>Mucoromycota</taxon>
        <taxon>Glomeromycotina</taxon>
        <taxon>Glomeromycetes</taxon>
        <taxon>Glomerales</taxon>
        <taxon>Glomeraceae</taxon>
        <taxon>Rhizophagus</taxon>
    </lineage>
</organism>
<feature type="compositionally biased region" description="Polar residues" evidence="1">
    <location>
        <begin position="116"/>
        <end position="138"/>
    </location>
</feature>
<gene>
    <name evidence="2" type="ORF">RhiirC2_206895</name>
</gene>
<dbReference type="EMBL" id="LLXL01002184">
    <property type="protein sequence ID" value="PKK61553.1"/>
    <property type="molecule type" value="Genomic_DNA"/>
</dbReference>